<dbReference type="SMART" id="SM00862">
    <property type="entry name" value="Trans_reg_C"/>
    <property type="match status" value="1"/>
</dbReference>
<dbReference type="EMBL" id="CP017962">
    <property type="protein sequence ID" value="APC49666.1"/>
    <property type="molecule type" value="Genomic_DNA"/>
</dbReference>
<dbReference type="SMART" id="SM00448">
    <property type="entry name" value="REC"/>
    <property type="match status" value="1"/>
</dbReference>
<evidence type="ECO:0000313" key="12">
    <source>
        <dbReference type="EMBL" id="APC49666.1"/>
    </source>
</evidence>
<name>A0AAC9J1F9_VIRHA</name>
<dbReference type="SUPFAM" id="SSF46894">
    <property type="entry name" value="C-terminal effector domain of the bipartite response regulators"/>
    <property type="match status" value="1"/>
</dbReference>
<evidence type="ECO:0000259" key="11">
    <source>
        <dbReference type="PROSITE" id="PS51755"/>
    </source>
</evidence>
<comment type="subcellular location">
    <subcellularLocation>
        <location evidence="1">Cytoplasm</location>
    </subcellularLocation>
</comment>
<dbReference type="InterPro" id="IPR016032">
    <property type="entry name" value="Sig_transdc_resp-reg_C-effctor"/>
</dbReference>
<evidence type="ECO:0000259" key="10">
    <source>
        <dbReference type="PROSITE" id="PS50110"/>
    </source>
</evidence>
<keyword evidence="8" id="KW-0802">TPR repeat</keyword>
<dbReference type="InterPro" id="IPR011006">
    <property type="entry name" value="CheY-like_superfamily"/>
</dbReference>
<proteinExistence type="inferred from homology"/>
<dbReference type="GO" id="GO:0005737">
    <property type="term" value="C:cytoplasm"/>
    <property type="evidence" value="ECO:0007669"/>
    <property type="project" value="UniProtKB-SubCell"/>
</dbReference>
<dbReference type="Gene3D" id="3.40.50.2300">
    <property type="match status" value="1"/>
</dbReference>
<feature type="modified residue" description="4-aspartylphosphate" evidence="7">
    <location>
        <position position="53"/>
    </location>
</feature>
<feature type="DNA-binding region" description="OmpR/PhoB-type" evidence="9">
    <location>
        <begin position="124"/>
        <end position="230"/>
    </location>
</feature>
<dbReference type="InterPro" id="IPR051677">
    <property type="entry name" value="AfsR-DnrI-RedD_regulator"/>
</dbReference>
<dbReference type="Gene3D" id="1.10.10.10">
    <property type="entry name" value="Winged helix-like DNA-binding domain superfamily/Winged helix DNA-binding domain"/>
    <property type="match status" value="1"/>
</dbReference>
<accession>A0AAC9J1F9</accession>
<feature type="repeat" description="TPR" evidence="8">
    <location>
        <begin position="290"/>
        <end position="323"/>
    </location>
</feature>
<dbReference type="GO" id="GO:0003677">
    <property type="term" value="F:DNA binding"/>
    <property type="evidence" value="ECO:0007669"/>
    <property type="project" value="UniProtKB-UniRule"/>
</dbReference>
<dbReference type="PANTHER" id="PTHR35807">
    <property type="entry name" value="TRANSCRIPTIONAL REGULATOR REDD-RELATED"/>
    <property type="match status" value="1"/>
</dbReference>
<evidence type="ECO:0000256" key="6">
    <source>
        <dbReference type="ARBA" id="ARBA00023163"/>
    </source>
</evidence>
<dbReference type="InterPro" id="IPR001867">
    <property type="entry name" value="OmpR/PhoB-type_DNA-bd"/>
</dbReference>
<evidence type="ECO:0000256" key="4">
    <source>
        <dbReference type="ARBA" id="ARBA00023015"/>
    </source>
</evidence>
<reference evidence="12 13" key="1">
    <citation type="submission" date="2016-11" db="EMBL/GenBank/DDBJ databases">
        <title>Complete genome sequencing of Virgibacillus halodenitrificans PDB-F2.</title>
        <authorList>
            <person name="Sun Z."/>
            <person name="Zhou Y."/>
            <person name="Li H."/>
        </authorList>
    </citation>
    <scope>NUCLEOTIDE SEQUENCE [LARGE SCALE GENOMIC DNA]</scope>
    <source>
        <strain evidence="12 13">PDB-F2</strain>
    </source>
</reference>
<evidence type="ECO:0000256" key="7">
    <source>
        <dbReference type="PROSITE-ProRule" id="PRU00169"/>
    </source>
</evidence>
<feature type="domain" description="Response regulatory" evidence="10">
    <location>
        <begin position="2"/>
        <end position="116"/>
    </location>
</feature>
<organism evidence="12 13">
    <name type="scientific">Virgibacillus halodenitrificans</name>
    <name type="common">Bacillus halodenitrificans</name>
    <dbReference type="NCBI Taxonomy" id="1482"/>
    <lineage>
        <taxon>Bacteria</taxon>
        <taxon>Bacillati</taxon>
        <taxon>Bacillota</taxon>
        <taxon>Bacilli</taxon>
        <taxon>Bacillales</taxon>
        <taxon>Bacillaceae</taxon>
        <taxon>Virgibacillus</taxon>
    </lineage>
</organism>
<protein>
    <recommendedName>
        <fullName evidence="14">Response regulator</fullName>
    </recommendedName>
</protein>
<evidence type="ECO:0000256" key="3">
    <source>
        <dbReference type="ARBA" id="ARBA00023012"/>
    </source>
</evidence>
<dbReference type="SMART" id="SM01043">
    <property type="entry name" value="BTAD"/>
    <property type="match status" value="1"/>
</dbReference>
<gene>
    <name evidence="12" type="ORF">BME96_16360</name>
</gene>
<dbReference type="InterPro" id="IPR036388">
    <property type="entry name" value="WH-like_DNA-bd_sf"/>
</dbReference>
<feature type="domain" description="OmpR/PhoB-type" evidence="11">
    <location>
        <begin position="124"/>
        <end position="230"/>
    </location>
</feature>
<dbReference type="GO" id="GO:0000160">
    <property type="term" value="P:phosphorelay signal transduction system"/>
    <property type="evidence" value="ECO:0007669"/>
    <property type="project" value="UniProtKB-KW"/>
</dbReference>
<dbReference type="InterPro" id="IPR001789">
    <property type="entry name" value="Sig_transdc_resp-reg_receiver"/>
</dbReference>
<dbReference type="InterPro" id="IPR011990">
    <property type="entry name" value="TPR-like_helical_dom_sf"/>
</dbReference>
<keyword evidence="3" id="KW-0902">Two-component regulatory system</keyword>
<evidence type="ECO:0008006" key="14">
    <source>
        <dbReference type="Google" id="ProtNLM"/>
    </source>
</evidence>
<keyword evidence="5 9" id="KW-0238">DNA-binding</keyword>
<evidence type="ECO:0000256" key="1">
    <source>
        <dbReference type="ARBA" id="ARBA00004496"/>
    </source>
</evidence>
<dbReference type="GeneID" id="71515984"/>
<dbReference type="PROSITE" id="PS51755">
    <property type="entry name" value="OMPR_PHOB"/>
    <property type="match status" value="1"/>
</dbReference>
<dbReference type="SUPFAM" id="SSF52172">
    <property type="entry name" value="CheY-like"/>
    <property type="match status" value="1"/>
</dbReference>
<evidence type="ECO:0000313" key="13">
    <source>
        <dbReference type="Proteomes" id="UP000182945"/>
    </source>
</evidence>
<keyword evidence="4" id="KW-0805">Transcription regulation</keyword>
<dbReference type="InterPro" id="IPR019734">
    <property type="entry name" value="TPR_rpt"/>
</dbReference>
<dbReference type="Pfam" id="PF03704">
    <property type="entry name" value="BTAD"/>
    <property type="match status" value="1"/>
</dbReference>
<dbReference type="InterPro" id="IPR005158">
    <property type="entry name" value="BTAD"/>
</dbReference>
<evidence type="ECO:0000256" key="2">
    <source>
        <dbReference type="ARBA" id="ARBA00005820"/>
    </source>
</evidence>
<evidence type="ECO:0000256" key="9">
    <source>
        <dbReference type="PROSITE-ProRule" id="PRU01091"/>
    </source>
</evidence>
<dbReference type="RefSeq" id="WP_071649670.1">
    <property type="nucleotide sequence ID" value="NZ_CP017962.1"/>
</dbReference>
<dbReference type="Proteomes" id="UP000182945">
    <property type="component" value="Chromosome"/>
</dbReference>
<evidence type="ECO:0000256" key="8">
    <source>
        <dbReference type="PROSITE-ProRule" id="PRU00339"/>
    </source>
</evidence>
<dbReference type="PROSITE" id="PS50005">
    <property type="entry name" value="TPR"/>
    <property type="match status" value="1"/>
</dbReference>
<dbReference type="Gene3D" id="1.25.40.10">
    <property type="entry name" value="Tetratricopeptide repeat domain"/>
    <property type="match status" value="1"/>
</dbReference>
<dbReference type="SUPFAM" id="SSF48452">
    <property type="entry name" value="TPR-like"/>
    <property type="match status" value="1"/>
</dbReference>
<dbReference type="PROSITE" id="PS50110">
    <property type="entry name" value="RESPONSE_REGULATORY"/>
    <property type="match status" value="1"/>
</dbReference>
<comment type="similarity">
    <text evidence="2">Belongs to the AfsR/DnrI/RedD regulatory family.</text>
</comment>
<sequence length="380" mass="44883">MNIVLIDDEPLAMDLLERRLKELYEEACVHKFIHFDYNKNSHILYETDVIFLDIEMPGTNGLELAEKILDINSELAIVFVTAYQAYAVQAFEINALDYLLKPVEKDRLKKTLDRITSKRYDRSATSYTTDHDKSLTISVCGELSFQYSNGEKEVISWRTAKAQELFLYLLHYCGKSIHKAELIELLWPDYEPEKAYTQLYTAIYHIRRALRHYRKHLNIKNVQSGYTLQIEEAQIDIRSWESKLESAPKLELSTIELYEEIMEEYTGSYLEVNDYIWVEQERFRLSQLWAKTANQIAACYEKKHDLEKAIEWYVKICEKHPEEEQAAFQLMKIYAEVDYGVLVHYQYKRLKKALADLGLEVNNQITSWYENWETGTMPKV</sequence>
<keyword evidence="7" id="KW-0597">Phosphoprotein</keyword>
<keyword evidence="6" id="KW-0804">Transcription</keyword>
<evidence type="ECO:0000256" key="5">
    <source>
        <dbReference type="ARBA" id="ARBA00023125"/>
    </source>
</evidence>
<dbReference type="GO" id="GO:0006355">
    <property type="term" value="P:regulation of DNA-templated transcription"/>
    <property type="evidence" value="ECO:0007669"/>
    <property type="project" value="InterPro"/>
</dbReference>
<dbReference type="Pfam" id="PF00072">
    <property type="entry name" value="Response_reg"/>
    <property type="match status" value="1"/>
</dbReference>
<dbReference type="AlphaFoldDB" id="A0AAC9J1F9"/>
<dbReference type="PANTHER" id="PTHR35807:SF2">
    <property type="entry name" value="TRANSCRIPTIONAL ACTIVATOR DOMAIN"/>
    <property type="match status" value="1"/>
</dbReference>
<dbReference type="KEGG" id="vhl:BME96_16360"/>